<gene>
    <name evidence="2" type="ORF">EHT87_28185</name>
</gene>
<reference evidence="2 3" key="1">
    <citation type="submission" date="2018-11" db="EMBL/GenBank/DDBJ databases">
        <authorList>
            <person name="Zhou Z."/>
            <person name="Wang G."/>
        </authorList>
    </citation>
    <scope>NUCLEOTIDE SEQUENCE [LARGE SCALE GENOMIC DNA]</scope>
    <source>
        <strain evidence="2 3">KCTC42998</strain>
    </source>
</reference>
<dbReference type="OrthoDB" id="3395710at2"/>
<dbReference type="InterPro" id="IPR011051">
    <property type="entry name" value="RmlC_Cupin_sf"/>
</dbReference>
<dbReference type="InterPro" id="IPR014710">
    <property type="entry name" value="RmlC-like_jellyroll"/>
</dbReference>
<dbReference type="Gene3D" id="2.60.120.10">
    <property type="entry name" value="Jelly Rolls"/>
    <property type="match status" value="1"/>
</dbReference>
<dbReference type="AlphaFoldDB" id="A0A3P1CCH1"/>
<sequence length="201" mass="23080">MSKVQEFINSGILNEYCLGLLRPEEIQEVERMAVLYPAVQQAIDRKFKTLKGSRNKKPVPTQNLKNRILDTLNQLGEPPAFDLADLPRITAYSDSEQWQRTVASIQPTREFRNLYVHPLRENDGISQFMIWVKEDVKPEDHHDERESFLILEGECECRIGGETIRLSAGDYVDIPLDVEHTVRVLSPEPVKAIVQRVKLTA</sequence>
<dbReference type="InterPro" id="IPR013096">
    <property type="entry name" value="Cupin_2"/>
</dbReference>
<feature type="domain" description="Cupin type-2" evidence="1">
    <location>
        <begin position="132"/>
        <end position="194"/>
    </location>
</feature>
<keyword evidence="3" id="KW-1185">Reference proteome</keyword>
<accession>A0A3P1CCH1</accession>
<dbReference type="SUPFAM" id="SSF51182">
    <property type="entry name" value="RmlC-like cupins"/>
    <property type="match status" value="1"/>
</dbReference>
<dbReference type="Proteomes" id="UP000274271">
    <property type="component" value="Unassembled WGS sequence"/>
</dbReference>
<dbReference type="Pfam" id="PF07883">
    <property type="entry name" value="Cupin_2"/>
    <property type="match status" value="1"/>
</dbReference>
<dbReference type="EMBL" id="RQJP01000006">
    <property type="protein sequence ID" value="RRB11021.1"/>
    <property type="molecule type" value="Genomic_DNA"/>
</dbReference>
<proteinExistence type="predicted"/>
<evidence type="ECO:0000313" key="2">
    <source>
        <dbReference type="EMBL" id="RRB11021.1"/>
    </source>
</evidence>
<comment type="caution">
    <text evidence="2">The sequence shown here is derived from an EMBL/GenBank/DDBJ whole genome shotgun (WGS) entry which is preliminary data.</text>
</comment>
<evidence type="ECO:0000313" key="3">
    <source>
        <dbReference type="Proteomes" id="UP000274271"/>
    </source>
</evidence>
<name>A0A3P1CCH1_9BACT</name>
<protein>
    <submittedName>
        <fullName evidence="2">Cupin domain-containing protein</fullName>
    </submittedName>
</protein>
<organism evidence="2 3">
    <name type="scientific">Larkinella knui</name>
    <dbReference type="NCBI Taxonomy" id="2025310"/>
    <lineage>
        <taxon>Bacteria</taxon>
        <taxon>Pseudomonadati</taxon>
        <taxon>Bacteroidota</taxon>
        <taxon>Cytophagia</taxon>
        <taxon>Cytophagales</taxon>
        <taxon>Spirosomataceae</taxon>
        <taxon>Larkinella</taxon>
    </lineage>
</organism>
<evidence type="ECO:0000259" key="1">
    <source>
        <dbReference type="Pfam" id="PF07883"/>
    </source>
</evidence>